<accession>D5EI60</accession>
<dbReference type="EMBL" id="CP001998">
    <property type="protein sequence ID" value="ADE56100.1"/>
    <property type="molecule type" value="Genomic_DNA"/>
</dbReference>
<protein>
    <submittedName>
        <fullName evidence="1">Uncharacterized protein</fullName>
    </submittedName>
</protein>
<keyword evidence="2" id="KW-1185">Reference proteome</keyword>
<dbReference type="AlphaFoldDB" id="D5EI60"/>
<reference evidence="1 2" key="1">
    <citation type="journal article" date="2010" name="Stand. Genomic Sci.">
        <title>Complete genome sequence of Coraliomargarita akajimensis type strain (04OKA010-24).</title>
        <authorList>
            <person name="Mavromatis K."/>
            <person name="Abt B."/>
            <person name="Brambilla E."/>
            <person name="Lapidus A."/>
            <person name="Copeland A."/>
            <person name="Deshpande S."/>
            <person name="Nolan M."/>
            <person name="Lucas S."/>
            <person name="Tice H."/>
            <person name="Cheng J.F."/>
            <person name="Han C."/>
            <person name="Detter J.C."/>
            <person name="Woyke T."/>
            <person name="Goodwin L."/>
            <person name="Pitluck S."/>
            <person name="Held B."/>
            <person name="Brettin T."/>
            <person name="Tapia R."/>
            <person name="Ivanova N."/>
            <person name="Mikhailova N."/>
            <person name="Pati A."/>
            <person name="Liolios K."/>
            <person name="Chen A."/>
            <person name="Palaniappan K."/>
            <person name="Land M."/>
            <person name="Hauser L."/>
            <person name="Chang Y.J."/>
            <person name="Jeffries C.D."/>
            <person name="Rohde M."/>
            <person name="Goker M."/>
            <person name="Bristow J."/>
            <person name="Eisen J.A."/>
            <person name="Markowitz V."/>
            <person name="Hugenholtz P."/>
            <person name="Klenk H.P."/>
            <person name="Kyrpides N.C."/>
        </authorList>
    </citation>
    <scope>NUCLEOTIDE SEQUENCE [LARGE SCALE GENOMIC DNA]</scope>
    <source>
        <strain evidence="2">DSM 45221 / IAM 15411 / JCM 23193 / KCTC 12865</strain>
    </source>
</reference>
<proteinExistence type="predicted"/>
<name>D5EI60_CORAD</name>
<evidence type="ECO:0000313" key="1">
    <source>
        <dbReference type="EMBL" id="ADE56100.1"/>
    </source>
</evidence>
<sequence length="77" mass="8121">MISVSIVGLFIGFLGAPEFEPKAFKKPILWQTSCGFAAGLTVAIQFNLENPYFIVAAIAGTALGGTASLWIKHAPIP</sequence>
<dbReference type="KEGG" id="caa:Caka_3087"/>
<organism evidence="1 2">
    <name type="scientific">Coraliomargarita akajimensis (strain DSM 45221 / IAM 15411 / JCM 23193 / KCTC 12865 / 04OKA010-24)</name>
    <dbReference type="NCBI Taxonomy" id="583355"/>
    <lineage>
        <taxon>Bacteria</taxon>
        <taxon>Pseudomonadati</taxon>
        <taxon>Verrucomicrobiota</taxon>
        <taxon>Opitutia</taxon>
        <taxon>Puniceicoccales</taxon>
        <taxon>Coraliomargaritaceae</taxon>
        <taxon>Coraliomargarita</taxon>
    </lineage>
</organism>
<dbReference type="HOGENOM" id="CLU_2632095_0_0_0"/>
<dbReference type="STRING" id="583355.Caka_3087"/>
<evidence type="ECO:0000313" key="2">
    <source>
        <dbReference type="Proteomes" id="UP000000925"/>
    </source>
</evidence>
<dbReference type="Proteomes" id="UP000000925">
    <property type="component" value="Chromosome"/>
</dbReference>
<gene>
    <name evidence="1" type="ordered locus">Caka_3087</name>
</gene>